<reference evidence="5" key="1">
    <citation type="journal article" date="2019" name="Int. J. Syst. Evol. Microbiol.">
        <title>The Global Catalogue of Microorganisms (GCM) 10K type strain sequencing project: providing services to taxonomists for standard genome sequencing and annotation.</title>
        <authorList>
            <consortium name="The Broad Institute Genomics Platform"/>
            <consortium name="The Broad Institute Genome Sequencing Center for Infectious Disease"/>
            <person name="Wu L."/>
            <person name="Ma J."/>
        </authorList>
    </citation>
    <scope>NUCLEOTIDE SEQUENCE [LARGE SCALE GENOMIC DNA]</scope>
    <source>
        <strain evidence="5">CECT 8570</strain>
    </source>
</reference>
<dbReference type="PROSITE" id="PS51175">
    <property type="entry name" value="CBM6"/>
    <property type="match status" value="1"/>
</dbReference>
<evidence type="ECO:0000256" key="2">
    <source>
        <dbReference type="SAM" id="SignalP"/>
    </source>
</evidence>
<feature type="signal peptide" evidence="2">
    <location>
        <begin position="1"/>
        <end position="26"/>
    </location>
</feature>
<feature type="domain" description="CBM6" evidence="3">
    <location>
        <begin position="78"/>
        <end position="213"/>
    </location>
</feature>
<protein>
    <submittedName>
        <fullName evidence="4">Carbohydrate-binding protein</fullName>
    </submittedName>
</protein>
<dbReference type="InterPro" id="IPR006584">
    <property type="entry name" value="Cellulose-bd_IV"/>
</dbReference>
<evidence type="ECO:0000313" key="4">
    <source>
        <dbReference type="EMBL" id="MFC4363039.1"/>
    </source>
</evidence>
<evidence type="ECO:0000313" key="5">
    <source>
        <dbReference type="Proteomes" id="UP001595840"/>
    </source>
</evidence>
<proteinExistence type="predicted"/>
<evidence type="ECO:0000256" key="1">
    <source>
        <dbReference type="ARBA" id="ARBA00022729"/>
    </source>
</evidence>
<dbReference type="InterPro" id="IPR008979">
    <property type="entry name" value="Galactose-bd-like_sf"/>
</dbReference>
<dbReference type="Gene3D" id="2.60.120.260">
    <property type="entry name" value="Galactose-binding domain-like"/>
    <property type="match status" value="1"/>
</dbReference>
<sequence>MKPTRDLLSGLFVGSLIMLAANYSYAVDQCNFTSQCKTQYGPIATDCADSYSDHSVCMCGSQPCDSIEPSAPTFAVPGQIEAEDYHRYFDTSTGNNGGQYRTDNVDIEKTTDLNAGFNVGWVDGNEWLEYDINVLNSGAHKATIRAASKPGNGMFTLAIDGTNRTNAIAVAATGGWQQWQNLQAELGELTAGKHTLRLNVLAGGFNINWIDVQKTTDTDNGSVMLGKFNTSKDLLLGHFDSKPDPDDIHAVAGLGTMLKDPRFSKVKYHAVSGAYGIQGGNYIEANNLFNLAFGANNWSNAHLNWSKALDETTSKVKATLTANGDIWIQEAGQSDFTADLVKRIKAQMPSINTKTRIHVIQHSQWNEDKTTPEDLSYVKQNTDYQKIDDGNSTNNATPGFNTKDGSYWVSATSNVSVGKLWTEAKKVADASIENHVGWVNPTIRDGGFDFSDVVEDTWIFGFNNLKNTEGFFNEFLN</sequence>
<dbReference type="Pfam" id="PF03422">
    <property type="entry name" value="CBM_6"/>
    <property type="match status" value="1"/>
</dbReference>
<comment type="caution">
    <text evidence="4">The sequence shown here is derived from an EMBL/GenBank/DDBJ whole genome shotgun (WGS) entry which is preliminary data.</text>
</comment>
<dbReference type="EMBL" id="JBHSCX010000015">
    <property type="protein sequence ID" value="MFC4363039.1"/>
    <property type="molecule type" value="Genomic_DNA"/>
</dbReference>
<evidence type="ECO:0000259" key="3">
    <source>
        <dbReference type="PROSITE" id="PS51175"/>
    </source>
</evidence>
<accession>A0ABV8V7M2</accession>
<dbReference type="CDD" id="cd04080">
    <property type="entry name" value="CBM6_cellulase-like"/>
    <property type="match status" value="1"/>
</dbReference>
<gene>
    <name evidence="4" type="ORF">ACFOX3_12050</name>
</gene>
<dbReference type="RefSeq" id="WP_290265235.1">
    <property type="nucleotide sequence ID" value="NZ_JAUFQG010000006.1"/>
</dbReference>
<keyword evidence="1 2" id="KW-0732">Signal</keyword>
<dbReference type="SUPFAM" id="SSF49785">
    <property type="entry name" value="Galactose-binding domain-like"/>
    <property type="match status" value="1"/>
</dbReference>
<dbReference type="InterPro" id="IPR005084">
    <property type="entry name" value="CBM6"/>
</dbReference>
<dbReference type="SMART" id="SM00606">
    <property type="entry name" value="CBD_IV"/>
    <property type="match status" value="1"/>
</dbReference>
<feature type="chain" id="PRO_5046006155" evidence="2">
    <location>
        <begin position="27"/>
        <end position="477"/>
    </location>
</feature>
<keyword evidence="5" id="KW-1185">Reference proteome</keyword>
<name>A0ABV8V7M2_9GAMM</name>
<dbReference type="Proteomes" id="UP001595840">
    <property type="component" value="Unassembled WGS sequence"/>
</dbReference>
<organism evidence="4 5">
    <name type="scientific">Simiduia curdlanivorans</name>
    <dbReference type="NCBI Taxonomy" id="1492769"/>
    <lineage>
        <taxon>Bacteria</taxon>
        <taxon>Pseudomonadati</taxon>
        <taxon>Pseudomonadota</taxon>
        <taxon>Gammaproteobacteria</taxon>
        <taxon>Cellvibrionales</taxon>
        <taxon>Cellvibrionaceae</taxon>
        <taxon>Simiduia</taxon>
    </lineage>
</organism>